<dbReference type="SUPFAM" id="SSF51445">
    <property type="entry name" value="(Trans)glycosidases"/>
    <property type="match status" value="1"/>
</dbReference>
<dbReference type="SUPFAM" id="SSF49785">
    <property type="entry name" value="Galactose-binding domain-like"/>
    <property type="match status" value="2"/>
</dbReference>
<dbReference type="Gene3D" id="2.60.120.1060">
    <property type="entry name" value="NPCBM/NEW2 domain"/>
    <property type="match status" value="2"/>
</dbReference>
<evidence type="ECO:0000256" key="1">
    <source>
        <dbReference type="ARBA" id="ARBA00009743"/>
    </source>
</evidence>
<keyword evidence="3 5" id="KW-0378">Hydrolase</keyword>
<dbReference type="InterPro" id="IPR041233">
    <property type="entry name" value="Melibiase_C"/>
</dbReference>
<dbReference type="Gene3D" id="3.20.20.70">
    <property type="entry name" value="Aldolase class I"/>
    <property type="match status" value="1"/>
</dbReference>
<dbReference type="SMART" id="SM00776">
    <property type="entry name" value="NPCBM"/>
    <property type="match status" value="2"/>
</dbReference>
<dbReference type="Gene3D" id="2.60.40.1180">
    <property type="entry name" value="Golgi alpha-mannosidase II"/>
    <property type="match status" value="1"/>
</dbReference>
<feature type="chain" id="PRO_5045243872" description="Alpha-galactosidase" evidence="6">
    <location>
        <begin position="26"/>
        <end position="685"/>
    </location>
</feature>
<evidence type="ECO:0000256" key="5">
    <source>
        <dbReference type="RuleBase" id="RU361168"/>
    </source>
</evidence>
<dbReference type="PRINTS" id="PR00740">
    <property type="entry name" value="GLHYDRLASE27"/>
</dbReference>
<dbReference type="Pfam" id="PF08305">
    <property type="entry name" value="NPCBM"/>
    <property type="match status" value="2"/>
</dbReference>
<evidence type="ECO:0000256" key="2">
    <source>
        <dbReference type="ARBA" id="ARBA00022729"/>
    </source>
</evidence>
<dbReference type="InterPro" id="IPR017853">
    <property type="entry name" value="GH"/>
</dbReference>
<comment type="caution">
    <text evidence="8">The sequence shown here is derived from an EMBL/GenBank/DDBJ whole genome shotgun (WGS) entry which is preliminary data.</text>
</comment>
<dbReference type="RefSeq" id="WP_345349457.1">
    <property type="nucleotide sequence ID" value="NZ_BAABHJ010000002.1"/>
</dbReference>
<name>A0ABP8TBT3_9ACTN</name>
<dbReference type="SUPFAM" id="SSF51011">
    <property type="entry name" value="Glycosyl hydrolase domain"/>
    <property type="match status" value="1"/>
</dbReference>
<dbReference type="EC" id="3.2.1.22" evidence="5"/>
<feature type="signal peptide" evidence="6">
    <location>
        <begin position="1"/>
        <end position="25"/>
    </location>
</feature>
<accession>A0ABP8TBT3</accession>
<comment type="similarity">
    <text evidence="1 5">Belongs to the glycosyl hydrolase 27 family.</text>
</comment>
<dbReference type="CDD" id="cd14792">
    <property type="entry name" value="GH27"/>
    <property type="match status" value="1"/>
</dbReference>
<dbReference type="PROSITE" id="PS00512">
    <property type="entry name" value="ALPHA_GALACTOSIDASE"/>
    <property type="match status" value="1"/>
</dbReference>
<evidence type="ECO:0000313" key="8">
    <source>
        <dbReference type="EMBL" id="GAA4603568.1"/>
    </source>
</evidence>
<reference evidence="9" key="1">
    <citation type="journal article" date="2019" name="Int. J. Syst. Evol. Microbiol.">
        <title>The Global Catalogue of Microorganisms (GCM) 10K type strain sequencing project: providing services to taxonomists for standard genome sequencing and annotation.</title>
        <authorList>
            <consortium name="The Broad Institute Genomics Platform"/>
            <consortium name="The Broad Institute Genome Sequencing Center for Infectious Disease"/>
            <person name="Wu L."/>
            <person name="Ma J."/>
        </authorList>
    </citation>
    <scope>NUCLEOTIDE SEQUENCE [LARGE SCALE GENOMIC DNA]</scope>
    <source>
        <strain evidence="9">JCM 17938</strain>
    </source>
</reference>
<evidence type="ECO:0000256" key="4">
    <source>
        <dbReference type="ARBA" id="ARBA00023295"/>
    </source>
</evidence>
<feature type="domain" description="Glycosyl hydrolase family 98 putative carbohydrate-binding module" evidence="7">
    <location>
        <begin position="544"/>
        <end position="685"/>
    </location>
</feature>
<protein>
    <recommendedName>
        <fullName evidence="5">Alpha-galactosidase</fullName>
        <ecNumber evidence="5">3.2.1.22</ecNumber>
    </recommendedName>
    <alternativeName>
        <fullName evidence="5">Melibiase</fullName>
    </alternativeName>
</protein>
<evidence type="ECO:0000313" key="9">
    <source>
        <dbReference type="Proteomes" id="UP001500212"/>
    </source>
</evidence>
<keyword evidence="4 5" id="KW-0326">Glycosidase</keyword>
<dbReference type="InterPro" id="IPR008979">
    <property type="entry name" value="Galactose-bd-like_sf"/>
</dbReference>
<dbReference type="EMBL" id="BAABHJ010000002">
    <property type="protein sequence ID" value="GAA4603568.1"/>
    <property type="molecule type" value="Genomic_DNA"/>
</dbReference>
<feature type="domain" description="Glycosyl hydrolase family 98 putative carbohydrate-binding module" evidence="7">
    <location>
        <begin position="397"/>
        <end position="542"/>
    </location>
</feature>
<dbReference type="Proteomes" id="UP001500212">
    <property type="component" value="Unassembled WGS sequence"/>
</dbReference>
<dbReference type="InterPro" id="IPR013780">
    <property type="entry name" value="Glyco_hydro_b"/>
</dbReference>
<proteinExistence type="inferred from homology"/>
<dbReference type="PANTHER" id="PTHR11452:SF75">
    <property type="entry name" value="ALPHA-GALACTOSIDASE MEL1"/>
    <property type="match status" value="1"/>
</dbReference>
<comment type="catalytic activity">
    <reaction evidence="5">
        <text>Hydrolysis of terminal, non-reducing alpha-D-galactose residues in alpha-D-galactosides, including galactose oligosaccharides, galactomannans and galactolipids.</text>
        <dbReference type="EC" id="3.2.1.22"/>
    </reaction>
</comment>
<sequence>MRRILRALIVLAVGTVGLNPSPATAATPVVATQTPPMGWNSWNKFGCNINESLIKGIADAMVAAGLDKLGYKYVNIDDCWMAGTRDSAGRLQADPTRFPSGIKAVADYVHGKGLKLGIYESAGTATCQGLPGSLDHETTDAASFAAWGVDYLKYDNCNNQGRPAAQRYQTMGDALKATGRPIVYSLCNWGQDQPWIFGPATGGSLWRTTGDISDSWASMTSILDQQAGLEPFSHPGAWNDPDMLEVGNGGMTDTEYRAHFSLWALLNAPLILGNDLRSMSAATKAVITNSDVIAVDQDWGGSQGRRMRDLGGGLQVWAKPVSDGSVAAVLLNRSGSTATITTSAAELGLGGSSSYALKDLWSGATSTSTGSVAASVPSHGVVMYRVTRTGTPQAARPAGTYQVSDLTWLTSSNGWGPVERDASNGEQAAGDGHTLTIDSTTYAKGIGAHADSAVHLWLGGSCSRFSADVGIDSEVGSGRGSVRFAVYGDGRLLGYSDVKSYGAATRLVVPTGGARTLELRVTDARDGVDYDHADWGGAQITCGTPGTARDLSWTTATNGWGPAEHDQSNGEQAAGDGGVLTVGGASYPNGVGAHAAGDITVNASGCTRFTAAVGVDAETGGRGSVTFSVVGDGVTLASTGTLTSGAATTIDVDVTGRSTLRLVTGDGGDGNTYDHADWAGARLTC</sequence>
<dbReference type="PANTHER" id="PTHR11452">
    <property type="entry name" value="ALPHA-GALACTOSIDASE/ALPHA-N-ACETYLGALACTOSAMINIDASE"/>
    <property type="match status" value="1"/>
</dbReference>
<dbReference type="InterPro" id="IPR038637">
    <property type="entry name" value="NPCBM_sf"/>
</dbReference>
<dbReference type="Pfam" id="PF17801">
    <property type="entry name" value="Melibiase_C"/>
    <property type="match status" value="1"/>
</dbReference>
<keyword evidence="2 6" id="KW-0732">Signal</keyword>
<keyword evidence="9" id="KW-1185">Reference proteome</keyword>
<dbReference type="InterPro" id="IPR013785">
    <property type="entry name" value="Aldolase_TIM"/>
</dbReference>
<dbReference type="InterPro" id="IPR000111">
    <property type="entry name" value="Glyco_hydro_27/36_CS"/>
</dbReference>
<dbReference type="InterPro" id="IPR002241">
    <property type="entry name" value="Glyco_hydro_27"/>
</dbReference>
<organism evidence="8 9">
    <name type="scientific">Actinoallomurus liliacearum</name>
    <dbReference type="NCBI Taxonomy" id="1080073"/>
    <lineage>
        <taxon>Bacteria</taxon>
        <taxon>Bacillati</taxon>
        <taxon>Actinomycetota</taxon>
        <taxon>Actinomycetes</taxon>
        <taxon>Streptosporangiales</taxon>
        <taxon>Thermomonosporaceae</taxon>
        <taxon>Actinoallomurus</taxon>
    </lineage>
</organism>
<gene>
    <name evidence="8" type="ORF">GCM10023195_11860</name>
</gene>
<evidence type="ECO:0000256" key="3">
    <source>
        <dbReference type="ARBA" id="ARBA00022801"/>
    </source>
</evidence>
<evidence type="ECO:0000256" key="6">
    <source>
        <dbReference type="SAM" id="SignalP"/>
    </source>
</evidence>
<evidence type="ECO:0000259" key="7">
    <source>
        <dbReference type="SMART" id="SM00776"/>
    </source>
</evidence>
<dbReference type="InterPro" id="IPR013222">
    <property type="entry name" value="Glyco_hyd_98_carb-bd"/>
</dbReference>
<dbReference type="Pfam" id="PF16499">
    <property type="entry name" value="Melibiase_2"/>
    <property type="match status" value="1"/>
</dbReference>
<keyword evidence="5" id="KW-1015">Disulfide bond</keyword>